<accession>A0AAE3DGM7</accession>
<sequence length="67" mass="7887">MERKNFSDTFMERFFRHVGKEKTGVLPNIASQLRQNAVAYFALIFKGLHCILLRFFARGYLFTALQK</sequence>
<feature type="transmembrane region" description="Helical" evidence="1">
    <location>
        <begin position="37"/>
        <end position="57"/>
    </location>
</feature>
<keyword evidence="1" id="KW-1133">Transmembrane helix</keyword>
<evidence type="ECO:0000313" key="3">
    <source>
        <dbReference type="Proteomes" id="UP001199424"/>
    </source>
</evidence>
<keyword evidence="3" id="KW-1185">Reference proteome</keyword>
<protein>
    <submittedName>
        <fullName evidence="2">Uncharacterized protein</fullName>
    </submittedName>
</protein>
<reference evidence="2" key="1">
    <citation type="submission" date="2021-10" db="EMBL/GenBank/DDBJ databases">
        <title>Anaerobic single-cell dispensing facilitates the cultivation of human gut bacteria.</title>
        <authorList>
            <person name="Afrizal A."/>
        </authorList>
    </citation>
    <scope>NUCLEOTIDE SEQUENCE</scope>
    <source>
        <strain evidence="2">CLA-AA-H250</strain>
    </source>
</reference>
<dbReference type="EMBL" id="JAJEQC010000016">
    <property type="protein sequence ID" value="MCC2137791.1"/>
    <property type="molecule type" value="Genomic_DNA"/>
</dbReference>
<proteinExistence type="predicted"/>
<evidence type="ECO:0000313" key="2">
    <source>
        <dbReference type="EMBL" id="MCC2137791.1"/>
    </source>
</evidence>
<organism evidence="2 3">
    <name type="scientific">Hominenteromicrobium mulieris</name>
    <dbReference type="NCBI Taxonomy" id="2885357"/>
    <lineage>
        <taxon>Bacteria</taxon>
        <taxon>Bacillati</taxon>
        <taxon>Bacillota</taxon>
        <taxon>Clostridia</taxon>
        <taxon>Eubacteriales</taxon>
        <taxon>Oscillospiraceae</taxon>
        <taxon>Hominenteromicrobium</taxon>
    </lineage>
</organism>
<keyword evidence="1" id="KW-0812">Transmembrane</keyword>
<keyword evidence="1" id="KW-0472">Membrane</keyword>
<dbReference type="RefSeq" id="WP_308449937.1">
    <property type="nucleotide sequence ID" value="NZ_JAJEQC010000016.1"/>
</dbReference>
<name>A0AAE3DGM7_9FIRM</name>
<dbReference type="Proteomes" id="UP001199424">
    <property type="component" value="Unassembled WGS sequence"/>
</dbReference>
<evidence type="ECO:0000256" key="1">
    <source>
        <dbReference type="SAM" id="Phobius"/>
    </source>
</evidence>
<dbReference type="AlphaFoldDB" id="A0AAE3DGM7"/>
<comment type="caution">
    <text evidence="2">The sequence shown here is derived from an EMBL/GenBank/DDBJ whole genome shotgun (WGS) entry which is preliminary data.</text>
</comment>
<gene>
    <name evidence="2" type="ORF">LKD31_12340</name>
</gene>